<dbReference type="GO" id="GO:0050660">
    <property type="term" value="F:flavin adenine dinucleotide binding"/>
    <property type="evidence" value="ECO:0007669"/>
    <property type="project" value="InterPro"/>
</dbReference>
<dbReference type="Gene3D" id="1.20.140.10">
    <property type="entry name" value="Butyryl-CoA Dehydrogenase, subunit A, domain 3"/>
    <property type="match status" value="1"/>
</dbReference>
<keyword evidence="5 6" id="KW-0560">Oxidoreductase</keyword>
<protein>
    <submittedName>
        <fullName evidence="10">Acyl-CoA dehydrogenase</fullName>
    </submittedName>
</protein>
<dbReference type="STRING" id="282676.B6F84_06080"/>
<dbReference type="RefSeq" id="WP_148691419.1">
    <property type="nucleotide sequence ID" value="NZ_CP020477.1"/>
</dbReference>
<dbReference type="InterPro" id="IPR009075">
    <property type="entry name" value="AcylCo_DH/oxidase_C"/>
</dbReference>
<gene>
    <name evidence="10" type="ORF">B6F84_06080</name>
</gene>
<feature type="domain" description="Acyl-CoA dehydrogenase/oxidase N-terminal" evidence="9">
    <location>
        <begin position="6"/>
        <end position="109"/>
    </location>
</feature>
<dbReference type="PROSITE" id="PS00072">
    <property type="entry name" value="ACYL_COA_DH_1"/>
    <property type="match status" value="1"/>
</dbReference>
<dbReference type="InterPro" id="IPR009100">
    <property type="entry name" value="AcylCoA_DH/oxidase_NM_dom_sf"/>
</dbReference>
<comment type="similarity">
    <text evidence="2 6">Belongs to the acyl-CoA dehydrogenase family.</text>
</comment>
<dbReference type="InterPro" id="IPR037069">
    <property type="entry name" value="AcylCoA_DH/ox_N_sf"/>
</dbReference>
<name>A0A1W6JZE6_9CREN</name>
<dbReference type="Gene3D" id="1.10.540.10">
    <property type="entry name" value="Acyl-CoA dehydrogenase/oxidase, N-terminal domain"/>
    <property type="match status" value="1"/>
</dbReference>
<dbReference type="PIRSF" id="PIRSF016578">
    <property type="entry name" value="HsaA"/>
    <property type="match status" value="1"/>
</dbReference>
<sequence length="378" mass="40550">MFQLSKELEEYRSKVRDYVQKVVKDYAKTMDETNDGGDKIVKDFGEMGLLGMKIPTKYGGLGLGELAFAIATEELGTESGGASHSLHTQLNALQLLVSVGGDAAKDWIEKGVKGQEIYAVALTEPAAGSDLGALQTNAKEDGSELVINGEKIFTSAASFSTKMVVLARTSGNPGDKKGISLLLIDSKTPGVEIHKLDLMGIRGAGVSYVKFNNARVPKDSIIGTEGDAFRGAIKGLMVSRNGYAGIAVGIARGAVEEAINRATARKQFGKALIDQEWIAFNLADAFIKVDAARLLTWRAAELFDQGAEALNEASMAKYYAAVVSAEVTRTALHIFGGHGLNRGSKVERLYRDSKIMEIAEGTNEMQLMAVSRSFQSKK</sequence>
<evidence type="ECO:0000256" key="6">
    <source>
        <dbReference type="RuleBase" id="RU362125"/>
    </source>
</evidence>
<dbReference type="InterPro" id="IPR046373">
    <property type="entry name" value="Acyl-CoA_Oxase/DH_mid-dom_sf"/>
</dbReference>
<organism evidence="10 11">
    <name type="scientific">Acidianus manzaensis</name>
    <dbReference type="NCBI Taxonomy" id="282676"/>
    <lineage>
        <taxon>Archaea</taxon>
        <taxon>Thermoproteota</taxon>
        <taxon>Thermoprotei</taxon>
        <taxon>Sulfolobales</taxon>
        <taxon>Sulfolobaceae</taxon>
        <taxon>Acidianus</taxon>
    </lineage>
</organism>
<dbReference type="EMBL" id="CP020477">
    <property type="protein sequence ID" value="ARM75646.1"/>
    <property type="molecule type" value="Genomic_DNA"/>
</dbReference>
<evidence type="ECO:0000256" key="5">
    <source>
        <dbReference type="ARBA" id="ARBA00023002"/>
    </source>
</evidence>
<proteinExistence type="inferred from homology"/>
<dbReference type="AlphaFoldDB" id="A0A1W6JZE6"/>
<dbReference type="SUPFAM" id="SSF47203">
    <property type="entry name" value="Acyl-CoA dehydrogenase C-terminal domain-like"/>
    <property type="match status" value="1"/>
</dbReference>
<dbReference type="FunFam" id="2.40.110.10:FF:000002">
    <property type="entry name" value="Acyl-CoA dehydrogenase fadE12"/>
    <property type="match status" value="1"/>
</dbReference>
<comment type="cofactor">
    <cofactor evidence="1 6">
        <name>FAD</name>
        <dbReference type="ChEBI" id="CHEBI:57692"/>
    </cofactor>
</comment>
<dbReference type="InterPro" id="IPR036250">
    <property type="entry name" value="AcylCo_DH-like_C"/>
</dbReference>
<evidence type="ECO:0000256" key="1">
    <source>
        <dbReference type="ARBA" id="ARBA00001974"/>
    </source>
</evidence>
<dbReference type="InterPro" id="IPR013786">
    <property type="entry name" value="AcylCoA_DH/ox_N"/>
</dbReference>
<keyword evidence="3 6" id="KW-0285">Flavoprotein</keyword>
<dbReference type="GeneID" id="41590470"/>
<evidence type="ECO:0000256" key="2">
    <source>
        <dbReference type="ARBA" id="ARBA00009347"/>
    </source>
</evidence>
<dbReference type="InterPro" id="IPR006091">
    <property type="entry name" value="Acyl-CoA_Oxase/DH_mid-dom"/>
</dbReference>
<dbReference type="SUPFAM" id="SSF56645">
    <property type="entry name" value="Acyl-CoA dehydrogenase NM domain-like"/>
    <property type="match status" value="1"/>
</dbReference>
<dbReference type="KEGG" id="aman:B6F84_06080"/>
<feature type="domain" description="Acyl-CoA dehydrogenase/oxidase C-terminal" evidence="7">
    <location>
        <begin position="229"/>
        <end position="373"/>
    </location>
</feature>
<feature type="domain" description="Acyl-CoA oxidase/dehydrogenase middle" evidence="8">
    <location>
        <begin position="119"/>
        <end position="213"/>
    </location>
</feature>
<dbReference type="Pfam" id="PF02771">
    <property type="entry name" value="Acyl-CoA_dh_N"/>
    <property type="match status" value="1"/>
</dbReference>
<dbReference type="InterPro" id="IPR006089">
    <property type="entry name" value="Acyl-CoA_DH_CS"/>
</dbReference>
<dbReference type="Proteomes" id="UP000193404">
    <property type="component" value="Chromosome"/>
</dbReference>
<accession>A0A1W6JZE6</accession>
<evidence type="ECO:0000313" key="11">
    <source>
        <dbReference type="Proteomes" id="UP000193404"/>
    </source>
</evidence>
<evidence type="ECO:0000259" key="9">
    <source>
        <dbReference type="Pfam" id="PF02771"/>
    </source>
</evidence>
<evidence type="ECO:0000256" key="4">
    <source>
        <dbReference type="ARBA" id="ARBA00022827"/>
    </source>
</evidence>
<evidence type="ECO:0000259" key="7">
    <source>
        <dbReference type="Pfam" id="PF00441"/>
    </source>
</evidence>
<dbReference type="PANTHER" id="PTHR43884:SF12">
    <property type="entry name" value="ISOVALERYL-COA DEHYDROGENASE, MITOCHONDRIAL-RELATED"/>
    <property type="match status" value="1"/>
</dbReference>
<reference evidence="10 11" key="1">
    <citation type="submission" date="2017-03" db="EMBL/GenBank/DDBJ databases">
        <title>Sulfur activation and transportation mechanism of thermophilic Archaea Acidianus manzaensis YN-25.</title>
        <authorList>
            <person name="Ma Y."/>
            <person name="Yang Y."/>
            <person name="Xia J."/>
        </authorList>
    </citation>
    <scope>NUCLEOTIDE SEQUENCE [LARGE SCALE GENOMIC DNA]</scope>
    <source>
        <strain evidence="10 11">YN-25</strain>
    </source>
</reference>
<evidence type="ECO:0000259" key="8">
    <source>
        <dbReference type="Pfam" id="PF02770"/>
    </source>
</evidence>
<dbReference type="OrthoDB" id="275197at2157"/>
<keyword evidence="11" id="KW-1185">Reference proteome</keyword>
<evidence type="ECO:0000313" key="10">
    <source>
        <dbReference type="EMBL" id="ARM75646.1"/>
    </source>
</evidence>
<dbReference type="FunFam" id="1.20.140.10:FF:000004">
    <property type="entry name" value="Acyl-CoA dehydrogenase FadE25"/>
    <property type="match status" value="1"/>
</dbReference>
<dbReference type="Pfam" id="PF00441">
    <property type="entry name" value="Acyl-CoA_dh_1"/>
    <property type="match status" value="1"/>
</dbReference>
<dbReference type="Gene3D" id="2.40.110.10">
    <property type="entry name" value="Butyryl-CoA Dehydrogenase, subunit A, domain 2"/>
    <property type="match status" value="1"/>
</dbReference>
<dbReference type="PANTHER" id="PTHR43884">
    <property type="entry name" value="ACYL-COA DEHYDROGENASE"/>
    <property type="match status" value="1"/>
</dbReference>
<dbReference type="Pfam" id="PF02770">
    <property type="entry name" value="Acyl-CoA_dh_M"/>
    <property type="match status" value="1"/>
</dbReference>
<keyword evidence="4 6" id="KW-0274">FAD</keyword>
<dbReference type="GO" id="GO:0003995">
    <property type="term" value="F:acyl-CoA dehydrogenase activity"/>
    <property type="evidence" value="ECO:0007669"/>
    <property type="project" value="InterPro"/>
</dbReference>
<evidence type="ECO:0000256" key="3">
    <source>
        <dbReference type="ARBA" id="ARBA00022630"/>
    </source>
</evidence>